<proteinExistence type="predicted"/>
<keyword evidence="2" id="KW-1185">Reference proteome</keyword>
<evidence type="ECO:0000313" key="1">
    <source>
        <dbReference type="EMBL" id="CAK5014467.1"/>
    </source>
</evidence>
<gene>
    <name evidence="1" type="ORF">MENTE1834_LOCUS2719</name>
</gene>
<organism evidence="1 2">
    <name type="scientific">Meloidogyne enterolobii</name>
    <name type="common">Root-knot nematode worm</name>
    <name type="synonym">Meloidogyne mayaguensis</name>
    <dbReference type="NCBI Taxonomy" id="390850"/>
    <lineage>
        <taxon>Eukaryota</taxon>
        <taxon>Metazoa</taxon>
        <taxon>Ecdysozoa</taxon>
        <taxon>Nematoda</taxon>
        <taxon>Chromadorea</taxon>
        <taxon>Rhabditida</taxon>
        <taxon>Tylenchina</taxon>
        <taxon>Tylenchomorpha</taxon>
        <taxon>Tylenchoidea</taxon>
        <taxon>Meloidogynidae</taxon>
        <taxon>Meloidogyninae</taxon>
        <taxon>Meloidogyne</taxon>
    </lineage>
</organism>
<dbReference type="EMBL" id="CAVMJV010000002">
    <property type="protein sequence ID" value="CAK5014467.1"/>
    <property type="molecule type" value="Genomic_DNA"/>
</dbReference>
<sequence>MLKLFIKFYEKILNKFNYNLKDYRFLEAELATNYHPQNWYCFAVDSKADDIFYKSILSLAGCFPNVIVPQERFSVDSTGRGMGKAHLSCFKELVNEGRKWEYLVTLQNHDIQIKTNEEMVQIFKWLDGACDAEFDVNGSGQLARIAHLLTVSDWTFESLHVFKNG</sequence>
<accession>A0ACB0XRG2</accession>
<reference evidence="1" key="1">
    <citation type="submission" date="2023-11" db="EMBL/GenBank/DDBJ databases">
        <authorList>
            <person name="Poullet M."/>
        </authorList>
    </citation>
    <scope>NUCLEOTIDE SEQUENCE</scope>
    <source>
        <strain evidence="1">E1834</strain>
    </source>
</reference>
<dbReference type="Proteomes" id="UP001497535">
    <property type="component" value="Unassembled WGS sequence"/>
</dbReference>
<comment type="caution">
    <text evidence="1">The sequence shown here is derived from an EMBL/GenBank/DDBJ whole genome shotgun (WGS) entry which is preliminary data.</text>
</comment>
<name>A0ACB0XRG2_MELEN</name>
<evidence type="ECO:0000313" key="2">
    <source>
        <dbReference type="Proteomes" id="UP001497535"/>
    </source>
</evidence>
<protein>
    <submittedName>
        <fullName evidence="1">Uncharacterized protein</fullName>
    </submittedName>
</protein>